<feature type="non-terminal residue" evidence="1">
    <location>
        <position position="1"/>
    </location>
</feature>
<protein>
    <submittedName>
        <fullName evidence="1">Uncharacterized protein</fullName>
    </submittedName>
</protein>
<feature type="non-terminal residue" evidence="1">
    <location>
        <position position="25"/>
    </location>
</feature>
<name>A0A381V4A6_9ZZZZ</name>
<proteinExistence type="predicted"/>
<dbReference type="AlphaFoldDB" id="A0A381V4A6"/>
<gene>
    <name evidence="1" type="ORF">METZ01_LOCUS88036</name>
</gene>
<sequence>LPFQVVKKSNISVNLELELPLKNSV</sequence>
<evidence type="ECO:0000313" key="1">
    <source>
        <dbReference type="EMBL" id="SVA35182.1"/>
    </source>
</evidence>
<organism evidence="1">
    <name type="scientific">marine metagenome</name>
    <dbReference type="NCBI Taxonomy" id="408172"/>
    <lineage>
        <taxon>unclassified sequences</taxon>
        <taxon>metagenomes</taxon>
        <taxon>ecological metagenomes</taxon>
    </lineage>
</organism>
<accession>A0A381V4A6</accession>
<reference evidence="1" key="1">
    <citation type="submission" date="2018-05" db="EMBL/GenBank/DDBJ databases">
        <authorList>
            <person name="Lanie J.A."/>
            <person name="Ng W.-L."/>
            <person name="Kazmierczak K.M."/>
            <person name="Andrzejewski T.M."/>
            <person name="Davidsen T.M."/>
            <person name="Wayne K.J."/>
            <person name="Tettelin H."/>
            <person name="Glass J.I."/>
            <person name="Rusch D."/>
            <person name="Podicherti R."/>
            <person name="Tsui H.-C.T."/>
            <person name="Winkler M.E."/>
        </authorList>
    </citation>
    <scope>NUCLEOTIDE SEQUENCE</scope>
</reference>
<dbReference type="EMBL" id="UINC01007810">
    <property type="protein sequence ID" value="SVA35182.1"/>
    <property type="molecule type" value="Genomic_DNA"/>
</dbReference>